<feature type="transmembrane region" description="Helical" evidence="6">
    <location>
        <begin position="87"/>
        <end position="110"/>
    </location>
</feature>
<dbReference type="PANTHER" id="PTHR30250">
    <property type="entry name" value="PST FAMILY PREDICTED COLANIC ACID TRANSPORTER"/>
    <property type="match status" value="1"/>
</dbReference>
<feature type="transmembrane region" description="Helical" evidence="6">
    <location>
        <begin position="12"/>
        <end position="35"/>
    </location>
</feature>
<comment type="caution">
    <text evidence="7">The sequence shown here is derived from an EMBL/GenBank/DDBJ whole genome shotgun (WGS) entry which is preliminary data.</text>
</comment>
<organism evidence="7 8">
    <name type="scientific">Candidatus Collierbacteria bacterium RIFOXYD1_FULL_40_9</name>
    <dbReference type="NCBI Taxonomy" id="1817731"/>
    <lineage>
        <taxon>Bacteria</taxon>
        <taxon>Candidatus Collieribacteriota</taxon>
    </lineage>
</organism>
<dbReference type="EMBL" id="MFAQ01000011">
    <property type="protein sequence ID" value="OGD83675.1"/>
    <property type="molecule type" value="Genomic_DNA"/>
</dbReference>
<name>A0A1F5FVR1_9BACT</name>
<keyword evidence="2" id="KW-1003">Cell membrane</keyword>
<evidence type="ECO:0000256" key="2">
    <source>
        <dbReference type="ARBA" id="ARBA00022475"/>
    </source>
</evidence>
<evidence type="ECO:0000313" key="8">
    <source>
        <dbReference type="Proteomes" id="UP000179237"/>
    </source>
</evidence>
<evidence type="ECO:0000256" key="1">
    <source>
        <dbReference type="ARBA" id="ARBA00004651"/>
    </source>
</evidence>
<comment type="subcellular location">
    <subcellularLocation>
        <location evidence="1">Cell membrane</location>
        <topology evidence="1">Multi-pass membrane protein</topology>
    </subcellularLocation>
</comment>
<sequence>MSIKKILFKNTFFNLLGYIYLLAASFLSISIYLNNLGQDMFGIYIFLASFVPIASVFDFGVSIALIRDLAKNDTSLVEKKESWQTGLYIFLIQAVILGIFFAGLILYFFYHLPLLTTIANTTNIYTLAVILGLTIFLNHVNNALLSIPQAFQRFDVYNSKTYLVGTANTLLSAWLTYYTKDLVHVFLLQLIFHAVTFFYALNFGKKQIGKEILAPVYYKNAGRKLIAFGLKNFVGTLAGQVEAQISKFFLGFLATAKSITAFNIPQSIFMKGAGVVSQVAQAFFPLSATLLEKNRIKKLKKLYISLQFLILFSGVFVVFLVFNFGEDFLTWWLKDLVVVSASLPVLKIMSYYFVLVALTPLPTALAQGLGKPQVPSFFAVLTVTVETVFLSILVPKYHEIGAAYSFLISSIVSVPVFILYLSFLLNKKINEYK</sequence>
<gene>
    <name evidence="7" type="ORF">A2572_01490</name>
</gene>
<dbReference type="InterPro" id="IPR002797">
    <property type="entry name" value="Polysacc_synth"/>
</dbReference>
<feature type="transmembrane region" description="Helical" evidence="6">
    <location>
        <begin position="345"/>
        <end position="365"/>
    </location>
</feature>
<dbReference type="AlphaFoldDB" id="A0A1F5FVR1"/>
<dbReference type="GO" id="GO:0005886">
    <property type="term" value="C:plasma membrane"/>
    <property type="evidence" value="ECO:0007669"/>
    <property type="project" value="UniProtKB-SubCell"/>
</dbReference>
<evidence type="ECO:0000256" key="4">
    <source>
        <dbReference type="ARBA" id="ARBA00022989"/>
    </source>
</evidence>
<dbReference type="Proteomes" id="UP000179237">
    <property type="component" value="Unassembled WGS sequence"/>
</dbReference>
<evidence type="ECO:0000256" key="3">
    <source>
        <dbReference type="ARBA" id="ARBA00022692"/>
    </source>
</evidence>
<feature type="transmembrane region" description="Helical" evidence="6">
    <location>
        <begin position="41"/>
        <end position="66"/>
    </location>
</feature>
<evidence type="ECO:0000256" key="6">
    <source>
        <dbReference type="SAM" id="Phobius"/>
    </source>
</evidence>
<evidence type="ECO:0000256" key="5">
    <source>
        <dbReference type="ARBA" id="ARBA00023136"/>
    </source>
</evidence>
<keyword evidence="3 6" id="KW-0812">Transmembrane</keyword>
<accession>A0A1F5FVR1</accession>
<reference evidence="7 8" key="1">
    <citation type="journal article" date="2016" name="Nat. Commun.">
        <title>Thousands of microbial genomes shed light on interconnected biogeochemical processes in an aquifer system.</title>
        <authorList>
            <person name="Anantharaman K."/>
            <person name="Brown C.T."/>
            <person name="Hug L.A."/>
            <person name="Sharon I."/>
            <person name="Castelle C.J."/>
            <person name="Probst A.J."/>
            <person name="Thomas B.C."/>
            <person name="Singh A."/>
            <person name="Wilkins M.J."/>
            <person name="Karaoz U."/>
            <person name="Brodie E.L."/>
            <person name="Williams K.H."/>
            <person name="Hubbard S.S."/>
            <person name="Banfield J.F."/>
        </authorList>
    </citation>
    <scope>NUCLEOTIDE SEQUENCE [LARGE SCALE GENOMIC DNA]</scope>
</reference>
<dbReference type="PANTHER" id="PTHR30250:SF11">
    <property type="entry name" value="O-ANTIGEN TRANSPORTER-RELATED"/>
    <property type="match status" value="1"/>
</dbReference>
<feature type="transmembrane region" description="Helical" evidence="6">
    <location>
        <begin position="122"/>
        <end position="140"/>
    </location>
</feature>
<feature type="transmembrane region" description="Helical" evidence="6">
    <location>
        <begin position="161"/>
        <end position="177"/>
    </location>
</feature>
<feature type="transmembrane region" description="Helical" evidence="6">
    <location>
        <begin position="377"/>
        <end position="397"/>
    </location>
</feature>
<keyword evidence="5 6" id="KW-0472">Membrane</keyword>
<proteinExistence type="predicted"/>
<keyword evidence="4 6" id="KW-1133">Transmembrane helix</keyword>
<protein>
    <submittedName>
        <fullName evidence="7">Uncharacterized protein</fullName>
    </submittedName>
</protein>
<dbReference type="InterPro" id="IPR050833">
    <property type="entry name" value="Poly_Biosynth_Transport"/>
</dbReference>
<dbReference type="Pfam" id="PF01943">
    <property type="entry name" value="Polysacc_synt"/>
    <property type="match status" value="1"/>
</dbReference>
<feature type="transmembrane region" description="Helical" evidence="6">
    <location>
        <begin position="403"/>
        <end position="425"/>
    </location>
</feature>
<feature type="transmembrane region" description="Helical" evidence="6">
    <location>
        <begin position="183"/>
        <end position="201"/>
    </location>
</feature>
<evidence type="ECO:0000313" key="7">
    <source>
        <dbReference type="EMBL" id="OGD83675.1"/>
    </source>
</evidence>
<feature type="transmembrane region" description="Helical" evidence="6">
    <location>
        <begin position="302"/>
        <end position="325"/>
    </location>
</feature>